<reference evidence="2" key="2">
    <citation type="submission" date="2025-08" db="UniProtKB">
        <authorList>
            <consortium name="RefSeq"/>
        </authorList>
    </citation>
    <scope>IDENTIFICATION</scope>
    <source>
        <tissue evidence="2">Leaf</tissue>
    </source>
</reference>
<name>A0AC58SAF6_TOBAC</name>
<evidence type="ECO:0000313" key="2">
    <source>
        <dbReference type="RefSeq" id="XP_075081960.1"/>
    </source>
</evidence>
<keyword evidence="1" id="KW-1185">Reference proteome</keyword>
<sequence length="173" mass="19083">MGKARLVGIGMDFSATSRAALKWAIDNLIEEDDQIIIIHVASPKADPPNKQLFEDTGSPSIPLDEFREINVSKHYGLNPDKEVLNMLDTVSKVKKVTVVAKVYWGDAREKLCDAVDHLKLDTLVIGSRGLGVLKRVLLGSVSKYLVRNASCPVTVVKGNPHSCLPKICHLFFY</sequence>
<gene>
    <name evidence="2" type="primary">LOC142166467</name>
</gene>
<dbReference type="Proteomes" id="UP000790787">
    <property type="component" value="Chromosome 11"/>
</dbReference>
<protein>
    <submittedName>
        <fullName evidence="2">Universal stress protein PHOS34-like</fullName>
    </submittedName>
</protein>
<reference evidence="1" key="1">
    <citation type="journal article" date="2014" name="Nat. Commun.">
        <title>The tobacco genome sequence and its comparison with those of tomato and potato.</title>
        <authorList>
            <person name="Sierro N."/>
            <person name="Battey J.N."/>
            <person name="Ouadi S."/>
            <person name="Bakaher N."/>
            <person name="Bovet L."/>
            <person name="Willig A."/>
            <person name="Goepfert S."/>
            <person name="Peitsch M.C."/>
            <person name="Ivanov N.V."/>
        </authorList>
    </citation>
    <scope>NUCLEOTIDE SEQUENCE [LARGE SCALE GENOMIC DNA]</scope>
</reference>
<evidence type="ECO:0000313" key="1">
    <source>
        <dbReference type="Proteomes" id="UP000790787"/>
    </source>
</evidence>
<dbReference type="RefSeq" id="XP_075081960.1">
    <property type="nucleotide sequence ID" value="XM_075225859.1"/>
</dbReference>
<organism evidence="1 2">
    <name type="scientific">Nicotiana tabacum</name>
    <name type="common">Common tobacco</name>
    <dbReference type="NCBI Taxonomy" id="4097"/>
    <lineage>
        <taxon>Eukaryota</taxon>
        <taxon>Viridiplantae</taxon>
        <taxon>Streptophyta</taxon>
        <taxon>Embryophyta</taxon>
        <taxon>Tracheophyta</taxon>
        <taxon>Spermatophyta</taxon>
        <taxon>Magnoliopsida</taxon>
        <taxon>eudicotyledons</taxon>
        <taxon>Gunneridae</taxon>
        <taxon>Pentapetalae</taxon>
        <taxon>asterids</taxon>
        <taxon>lamiids</taxon>
        <taxon>Solanales</taxon>
        <taxon>Solanaceae</taxon>
        <taxon>Nicotianoideae</taxon>
        <taxon>Nicotianeae</taxon>
        <taxon>Nicotiana</taxon>
    </lineage>
</organism>
<accession>A0AC58SAF6</accession>
<proteinExistence type="predicted"/>